<dbReference type="RefSeq" id="WP_069365181.1">
    <property type="nucleotide sequence ID" value="NZ_CP012502.1"/>
</dbReference>
<protein>
    <recommendedName>
        <fullName evidence="3 12">Flagellar biosynthetic protein FlhB</fullName>
    </recommendedName>
</protein>
<feature type="transmembrane region" description="Helical" evidence="12">
    <location>
        <begin position="38"/>
        <end position="59"/>
    </location>
</feature>
<dbReference type="GO" id="GO:0005886">
    <property type="term" value="C:plasma membrane"/>
    <property type="evidence" value="ECO:0007669"/>
    <property type="project" value="UniProtKB-SubCell"/>
</dbReference>
<sequence>MRLKLNLQYFAQEKTEKATPKKRRESRNKGQVAKSTDVNTAFILMFVFLMFFFAGPLVIEQMTAIVRFSMTEYLVMDVTPEAMQPLFTEYIFQAAVAVAPIMLASVIAGVFANYVQVGVLFAPEAIKFKLEKINPLKGFKRIFSIRALVEFLKSMMKIVLVGGVTGIVIWIYMDELLRIGLYDVEDGAVLIGTLIVFMGLAVGFLLVFLAILDYMYQKYDFEKNIRMSKQDVKDEYKKTEGDPLIKSKIKEKQRQMAMSRMMQEVPKADVVITNPTHYAIALKYDENAMEAPVIVAKGVDYVALKLINIAKNNEVLTVENRPLARSLYAEAEIGDQVPEDLFKAVAEVLAYVYRIQKKI</sequence>
<evidence type="ECO:0000256" key="7">
    <source>
        <dbReference type="ARBA" id="ARBA00022795"/>
    </source>
</evidence>
<comment type="function">
    <text evidence="12">Required for formation of the rod structure in the basal body of the flagellar apparatus. Together with FliI and FliH, may constitute the export apparatus of flagellin.</text>
</comment>
<keyword evidence="5 12" id="KW-1003">Cell membrane</keyword>
<organism evidence="13 14">
    <name type="scientific">Salisediminibacterium beveridgei</name>
    <dbReference type="NCBI Taxonomy" id="632773"/>
    <lineage>
        <taxon>Bacteria</taxon>
        <taxon>Bacillati</taxon>
        <taxon>Bacillota</taxon>
        <taxon>Bacilli</taxon>
        <taxon>Bacillales</taxon>
        <taxon>Bacillaceae</taxon>
        <taxon>Salisediminibacterium</taxon>
    </lineage>
</organism>
<dbReference type="InterPro" id="IPR029025">
    <property type="entry name" value="T3SS_substrate_exporter_C"/>
</dbReference>
<gene>
    <name evidence="13" type="primary">flhB-2</name>
    <name evidence="12" type="synonym">flhB</name>
    <name evidence="13" type="ORF">BBEV_1810</name>
</gene>
<dbReference type="GO" id="GO:0044780">
    <property type="term" value="P:bacterial-type flagellum assembly"/>
    <property type="evidence" value="ECO:0007669"/>
    <property type="project" value="InterPro"/>
</dbReference>
<reference evidence="13 14" key="1">
    <citation type="submission" date="2015-08" db="EMBL/GenBank/DDBJ databases">
        <title>The complete genome sequence of Bacillus beveridgei MLTeJB.</title>
        <authorList>
            <person name="Hanson T.E."/>
            <person name="Mesa C."/>
            <person name="Basesman S.M."/>
            <person name="Oremland R.S."/>
        </authorList>
    </citation>
    <scope>NUCLEOTIDE SEQUENCE [LARGE SCALE GENOMIC DNA]</scope>
    <source>
        <strain evidence="13 14">MLTeJB</strain>
    </source>
</reference>
<keyword evidence="4 12" id="KW-0813">Transport</keyword>
<comment type="subcellular location">
    <subcellularLocation>
        <location evidence="1">Cell membrane</location>
        <topology evidence="1">Multi-pass membrane protein</topology>
    </subcellularLocation>
</comment>
<evidence type="ECO:0000256" key="4">
    <source>
        <dbReference type="ARBA" id="ARBA00022448"/>
    </source>
</evidence>
<dbReference type="PRINTS" id="PR00950">
    <property type="entry name" value="TYPE3IMSPROT"/>
</dbReference>
<comment type="similarity">
    <text evidence="2 12">Belongs to the type III secretion exporter family.</text>
</comment>
<dbReference type="PANTHER" id="PTHR30531">
    <property type="entry name" value="FLAGELLAR BIOSYNTHETIC PROTEIN FLHB"/>
    <property type="match status" value="1"/>
</dbReference>
<evidence type="ECO:0000256" key="11">
    <source>
        <dbReference type="ARBA" id="ARBA00023225"/>
    </source>
</evidence>
<keyword evidence="14" id="KW-1185">Reference proteome</keyword>
<dbReference type="Pfam" id="PF01312">
    <property type="entry name" value="Bac_export_2"/>
    <property type="match status" value="1"/>
</dbReference>
<evidence type="ECO:0000256" key="6">
    <source>
        <dbReference type="ARBA" id="ARBA00022692"/>
    </source>
</evidence>
<feature type="transmembrane region" description="Helical" evidence="12">
    <location>
        <begin position="155"/>
        <end position="173"/>
    </location>
</feature>
<dbReference type="Gene3D" id="3.40.1690.10">
    <property type="entry name" value="secretion proteins EscU"/>
    <property type="match status" value="1"/>
</dbReference>
<keyword evidence="13" id="KW-0969">Cilium</keyword>
<evidence type="ECO:0000256" key="8">
    <source>
        <dbReference type="ARBA" id="ARBA00022927"/>
    </source>
</evidence>
<dbReference type="STRING" id="632773.BBEV_1810"/>
<proteinExistence type="inferred from homology"/>
<accession>A0A1D7QVY0</accession>
<keyword evidence="13" id="KW-0966">Cell projection</keyword>
<evidence type="ECO:0000256" key="9">
    <source>
        <dbReference type="ARBA" id="ARBA00022989"/>
    </source>
</evidence>
<dbReference type="InterPro" id="IPR006135">
    <property type="entry name" value="T3SS_substrate_exporter"/>
</dbReference>
<keyword evidence="9 12" id="KW-1133">Transmembrane helix</keyword>
<evidence type="ECO:0000256" key="5">
    <source>
        <dbReference type="ARBA" id="ARBA00022475"/>
    </source>
</evidence>
<dbReference type="FunFam" id="3.40.1690.10:FF:000001">
    <property type="entry name" value="Flagellar biosynthetic protein FlhB"/>
    <property type="match status" value="1"/>
</dbReference>
<feature type="transmembrane region" description="Helical" evidence="12">
    <location>
        <begin position="188"/>
        <end position="216"/>
    </location>
</feature>
<evidence type="ECO:0000256" key="10">
    <source>
        <dbReference type="ARBA" id="ARBA00023136"/>
    </source>
</evidence>
<dbReference type="SUPFAM" id="SSF160544">
    <property type="entry name" value="EscU C-terminal domain-like"/>
    <property type="match status" value="1"/>
</dbReference>
<keyword evidence="10 12" id="KW-0472">Membrane</keyword>
<dbReference type="GO" id="GO:0009306">
    <property type="term" value="P:protein secretion"/>
    <property type="evidence" value="ECO:0007669"/>
    <property type="project" value="InterPro"/>
</dbReference>
<dbReference type="PANTHER" id="PTHR30531:SF12">
    <property type="entry name" value="FLAGELLAR BIOSYNTHETIC PROTEIN FLHB"/>
    <property type="match status" value="1"/>
</dbReference>
<evidence type="ECO:0000256" key="1">
    <source>
        <dbReference type="ARBA" id="ARBA00004651"/>
    </source>
</evidence>
<keyword evidence="11 12" id="KW-1006">Bacterial flagellum protein export</keyword>
<dbReference type="InterPro" id="IPR006136">
    <property type="entry name" value="FlhB"/>
</dbReference>
<evidence type="ECO:0000256" key="3">
    <source>
        <dbReference type="ARBA" id="ARBA00021622"/>
    </source>
</evidence>
<keyword evidence="13" id="KW-0282">Flagellum</keyword>
<keyword evidence="7 12" id="KW-1005">Bacterial flagellum biogenesis</keyword>
<evidence type="ECO:0000256" key="2">
    <source>
        <dbReference type="ARBA" id="ARBA00010690"/>
    </source>
</evidence>
<dbReference type="AlphaFoldDB" id="A0A1D7QVY0"/>
<dbReference type="PATRIC" id="fig|632773.3.peg.1898"/>
<dbReference type="OrthoDB" id="9807950at2"/>
<dbReference type="KEGG" id="bbev:BBEV_1810"/>
<evidence type="ECO:0000313" key="14">
    <source>
        <dbReference type="Proteomes" id="UP000094463"/>
    </source>
</evidence>
<evidence type="ECO:0000313" key="13">
    <source>
        <dbReference type="EMBL" id="AOM83171.1"/>
    </source>
</evidence>
<evidence type="ECO:0000256" key="12">
    <source>
        <dbReference type="RuleBase" id="RU364091"/>
    </source>
</evidence>
<dbReference type="Proteomes" id="UP000094463">
    <property type="component" value="Chromosome"/>
</dbReference>
<dbReference type="NCBIfam" id="TIGR00328">
    <property type="entry name" value="flhB"/>
    <property type="match status" value="1"/>
</dbReference>
<keyword evidence="8 12" id="KW-0653">Protein transport</keyword>
<dbReference type="Gene3D" id="6.10.250.2080">
    <property type="match status" value="1"/>
</dbReference>
<name>A0A1D7QVY0_9BACI</name>
<keyword evidence="6 12" id="KW-0812">Transmembrane</keyword>
<dbReference type="EMBL" id="CP012502">
    <property type="protein sequence ID" value="AOM83171.1"/>
    <property type="molecule type" value="Genomic_DNA"/>
</dbReference>
<feature type="transmembrane region" description="Helical" evidence="12">
    <location>
        <begin position="90"/>
        <end position="122"/>
    </location>
</feature>